<sequence>MPGRRGATVLEDLPEEIIDMILVRLPSKDVGRCRAVSASWRSATSTSEFMREHHRRQPLLPIVNGRGRPASFVILRDAGARPTSQRLWPFLPGAKNHSKNSICAIYRHHTTGEYRVLWLSSSERFTKHSLYVLAVGSNEPRHVRFRFRFTLPAVSSPSVEQKILKEVRYSTYSQPPVHHNGSLHWCPYFVGGGDINVFDTETESFLLMRCPTHTGFHKKLVFNMNGTLAWVSLTISSTDIDVWVMEDYEAEIWAVKYRIDMLKVEASRQLYLSSSKKKMKAPLDSTMQGYGDIAVLNEHEVLIMFNNNLVLRCDIDGKFLGMVNIGKSQYCMKLTHHLLQESILPIPSNEMQGEDGEPPLSTGHV</sequence>
<proteinExistence type="predicted"/>
<evidence type="ECO:0000313" key="2">
    <source>
        <dbReference type="Proteomes" id="UP001732700"/>
    </source>
</evidence>
<organism evidence="1 2">
    <name type="scientific">Avena sativa</name>
    <name type="common">Oat</name>
    <dbReference type="NCBI Taxonomy" id="4498"/>
    <lineage>
        <taxon>Eukaryota</taxon>
        <taxon>Viridiplantae</taxon>
        <taxon>Streptophyta</taxon>
        <taxon>Embryophyta</taxon>
        <taxon>Tracheophyta</taxon>
        <taxon>Spermatophyta</taxon>
        <taxon>Magnoliopsida</taxon>
        <taxon>Liliopsida</taxon>
        <taxon>Poales</taxon>
        <taxon>Poaceae</taxon>
        <taxon>BOP clade</taxon>
        <taxon>Pooideae</taxon>
        <taxon>Poodae</taxon>
        <taxon>Poeae</taxon>
        <taxon>Poeae Chloroplast Group 1 (Aveneae type)</taxon>
        <taxon>Aveninae</taxon>
        <taxon>Avena</taxon>
    </lineage>
</organism>
<reference evidence="1" key="2">
    <citation type="submission" date="2025-09" db="UniProtKB">
        <authorList>
            <consortium name="EnsemblPlants"/>
        </authorList>
    </citation>
    <scope>IDENTIFICATION</scope>
</reference>
<accession>A0ACD5U2P8</accession>
<protein>
    <submittedName>
        <fullName evidence="1">Uncharacterized protein</fullName>
    </submittedName>
</protein>
<dbReference type="EnsemblPlants" id="AVESA.00010b.r2.1DG0166820.1">
    <property type="protein sequence ID" value="AVESA.00010b.r2.1DG0166820.1.CDS.1"/>
    <property type="gene ID" value="AVESA.00010b.r2.1DG0166820"/>
</dbReference>
<reference evidence="1" key="1">
    <citation type="submission" date="2021-05" db="EMBL/GenBank/DDBJ databases">
        <authorList>
            <person name="Scholz U."/>
            <person name="Mascher M."/>
            <person name="Fiebig A."/>
        </authorList>
    </citation>
    <scope>NUCLEOTIDE SEQUENCE [LARGE SCALE GENOMIC DNA]</scope>
</reference>
<keyword evidence="2" id="KW-1185">Reference proteome</keyword>
<dbReference type="Proteomes" id="UP001732700">
    <property type="component" value="Chromosome 1D"/>
</dbReference>
<evidence type="ECO:0000313" key="1">
    <source>
        <dbReference type="EnsemblPlants" id="AVESA.00010b.r2.1DG0166820.1.CDS.1"/>
    </source>
</evidence>
<name>A0ACD5U2P8_AVESA</name>